<protein>
    <submittedName>
        <fullName evidence="1">Uncharacterized protein</fullName>
    </submittedName>
</protein>
<proteinExistence type="predicted"/>
<dbReference type="RefSeq" id="WP_007215695.1">
    <property type="nucleotide sequence ID" value="NZ_CABMLT010000015.1"/>
</dbReference>
<organism evidence="1 2">
    <name type="scientific">Bacteroides cellulosilyticus</name>
    <dbReference type="NCBI Taxonomy" id="246787"/>
    <lineage>
        <taxon>Bacteria</taxon>
        <taxon>Pseudomonadati</taxon>
        <taxon>Bacteroidota</taxon>
        <taxon>Bacteroidia</taxon>
        <taxon>Bacteroidales</taxon>
        <taxon>Bacteroidaceae</taxon>
        <taxon>Bacteroides</taxon>
    </lineage>
</organism>
<evidence type="ECO:0000313" key="2">
    <source>
        <dbReference type="Proteomes" id="UP000448877"/>
    </source>
</evidence>
<evidence type="ECO:0000313" key="1">
    <source>
        <dbReference type="EMBL" id="KAA5411925.1"/>
    </source>
</evidence>
<gene>
    <name evidence="1" type="ORF">F2Y81_27605</name>
</gene>
<dbReference type="EMBL" id="VVYV01000089">
    <property type="protein sequence ID" value="KAA5411925.1"/>
    <property type="molecule type" value="Genomic_DNA"/>
</dbReference>
<sequence length="105" mass="11972">MEITKELIEKKRAENPGCKLAKVALKAEDEKSVALEVLVKSPDRKIISEAEKWENTNPGKAKEIYVRNCVLTDVDAVMEDDNLFYQAFFAVTELLPFQKPEVKML</sequence>
<dbReference type="Proteomes" id="UP000448877">
    <property type="component" value="Unassembled WGS sequence"/>
</dbReference>
<comment type="caution">
    <text evidence="1">The sequence shown here is derived from an EMBL/GenBank/DDBJ whole genome shotgun (WGS) entry which is preliminary data.</text>
</comment>
<reference evidence="1 2" key="1">
    <citation type="journal article" date="2019" name="Nat. Med.">
        <title>A library of human gut bacterial isolates paired with longitudinal multiomics data enables mechanistic microbiome research.</title>
        <authorList>
            <person name="Poyet M."/>
            <person name="Groussin M."/>
            <person name="Gibbons S.M."/>
            <person name="Avila-Pacheco J."/>
            <person name="Jiang X."/>
            <person name="Kearney S.M."/>
            <person name="Perrotta A.R."/>
            <person name="Berdy B."/>
            <person name="Zhao S."/>
            <person name="Lieberman T.D."/>
            <person name="Swanson P.K."/>
            <person name="Smith M."/>
            <person name="Roesemann S."/>
            <person name="Alexander J.E."/>
            <person name="Rich S.A."/>
            <person name="Livny J."/>
            <person name="Vlamakis H."/>
            <person name="Clish C."/>
            <person name="Bullock K."/>
            <person name="Deik A."/>
            <person name="Scott J."/>
            <person name="Pierce K.A."/>
            <person name="Xavier R.J."/>
            <person name="Alm E.J."/>
        </authorList>
    </citation>
    <scope>NUCLEOTIDE SEQUENCE [LARGE SCALE GENOMIC DNA]</scope>
    <source>
        <strain evidence="1 2">BIOML-A6</strain>
    </source>
</reference>
<name>A0A125MFP9_9BACE</name>
<dbReference type="AlphaFoldDB" id="A0A125MFP9"/>
<accession>A0A125MFP9</accession>